<organism evidence="2 3">
    <name type="scientific">Pisum sativum</name>
    <name type="common">Garden pea</name>
    <name type="synonym">Lathyrus oleraceus</name>
    <dbReference type="NCBI Taxonomy" id="3888"/>
    <lineage>
        <taxon>Eukaryota</taxon>
        <taxon>Viridiplantae</taxon>
        <taxon>Streptophyta</taxon>
        <taxon>Embryophyta</taxon>
        <taxon>Tracheophyta</taxon>
        <taxon>Spermatophyta</taxon>
        <taxon>Magnoliopsida</taxon>
        <taxon>eudicotyledons</taxon>
        <taxon>Gunneridae</taxon>
        <taxon>Pentapetalae</taxon>
        <taxon>rosids</taxon>
        <taxon>fabids</taxon>
        <taxon>Fabales</taxon>
        <taxon>Fabaceae</taxon>
        <taxon>Papilionoideae</taxon>
        <taxon>50 kb inversion clade</taxon>
        <taxon>NPAAA clade</taxon>
        <taxon>Hologalegina</taxon>
        <taxon>IRL clade</taxon>
        <taxon>Fabeae</taxon>
        <taxon>Lathyrus</taxon>
    </lineage>
</organism>
<evidence type="ECO:0000313" key="2">
    <source>
        <dbReference type="EMBL" id="KAI5428066.1"/>
    </source>
</evidence>
<feature type="region of interest" description="Disordered" evidence="1">
    <location>
        <begin position="52"/>
        <end position="210"/>
    </location>
</feature>
<keyword evidence="3" id="KW-1185">Reference proteome</keyword>
<dbReference type="AlphaFoldDB" id="A0A9D4XV96"/>
<reference evidence="2 3" key="1">
    <citation type="journal article" date="2022" name="Nat. Genet.">
        <title>Improved pea reference genome and pan-genome highlight genomic features and evolutionary characteristics.</title>
        <authorList>
            <person name="Yang T."/>
            <person name="Liu R."/>
            <person name="Luo Y."/>
            <person name="Hu S."/>
            <person name="Wang D."/>
            <person name="Wang C."/>
            <person name="Pandey M.K."/>
            <person name="Ge S."/>
            <person name="Xu Q."/>
            <person name="Li N."/>
            <person name="Li G."/>
            <person name="Huang Y."/>
            <person name="Saxena R.K."/>
            <person name="Ji Y."/>
            <person name="Li M."/>
            <person name="Yan X."/>
            <person name="He Y."/>
            <person name="Liu Y."/>
            <person name="Wang X."/>
            <person name="Xiang C."/>
            <person name="Varshney R.K."/>
            <person name="Ding H."/>
            <person name="Gao S."/>
            <person name="Zong X."/>
        </authorList>
    </citation>
    <scope>NUCLEOTIDE SEQUENCE [LARGE SCALE GENOMIC DNA]</scope>
    <source>
        <strain evidence="2 3">cv. Zhongwan 6</strain>
    </source>
</reference>
<comment type="caution">
    <text evidence="2">The sequence shown here is derived from an EMBL/GenBank/DDBJ whole genome shotgun (WGS) entry which is preliminary data.</text>
</comment>
<feature type="compositionally biased region" description="Basic residues" evidence="1">
    <location>
        <begin position="189"/>
        <end position="208"/>
    </location>
</feature>
<protein>
    <submittedName>
        <fullName evidence="2">Uncharacterized protein</fullName>
    </submittedName>
</protein>
<dbReference type="Proteomes" id="UP001058974">
    <property type="component" value="Chromosome 3"/>
</dbReference>
<feature type="region of interest" description="Disordered" evidence="1">
    <location>
        <begin position="1"/>
        <end position="20"/>
    </location>
</feature>
<proteinExistence type="predicted"/>
<feature type="compositionally biased region" description="Polar residues" evidence="1">
    <location>
        <begin position="1"/>
        <end position="12"/>
    </location>
</feature>
<dbReference type="EMBL" id="JAMSHJ010000003">
    <property type="protein sequence ID" value="KAI5428066.1"/>
    <property type="molecule type" value="Genomic_DNA"/>
</dbReference>
<dbReference type="Gramene" id="Psat3g095520.1">
    <property type="protein sequence ID" value="Psat3g095520.1.cds"/>
    <property type="gene ID" value="Psat3g095520"/>
</dbReference>
<name>A0A9D4XV96_PEA</name>
<evidence type="ECO:0000256" key="1">
    <source>
        <dbReference type="SAM" id="MobiDB-lite"/>
    </source>
</evidence>
<accession>A0A9D4XV96</accession>
<feature type="compositionally biased region" description="Basic and acidic residues" evidence="1">
    <location>
        <begin position="179"/>
        <end position="188"/>
    </location>
</feature>
<feature type="compositionally biased region" description="Basic and acidic residues" evidence="1">
    <location>
        <begin position="52"/>
        <end position="104"/>
    </location>
</feature>
<gene>
    <name evidence="2" type="ORF">KIW84_033182</name>
</gene>
<evidence type="ECO:0000313" key="3">
    <source>
        <dbReference type="Proteomes" id="UP001058974"/>
    </source>
</evidence>
<sequence length="237" mass="26846">MGCGISTMNGNDASPGRHHLKGRFRNHNIIASPIVNHNDNKYNYDIIDSDGGEKEAARKEEGFNGERLKEKKNMEDRRDQEEKNEKNVFINKERKEKLKEDNAKNNKKNVGANHEEEENNNSKDNWFVGPGSPSFREYCNDYDSVDRSSMGDSNDYPQSGESTKNSSDEDSSKPVNGHPKKEEIEKKERRGRGGFRNALHKGKGRGGKRNILNLTCYNSNTQSCTEGSFNKIVEKTA</sequence>
<dbReference type="Gramene" id="Psat03G0318200-T1">
    <property type="protein sequence ID" value="KAI5428066.1"/>
    <property type="gene ID" value="KIW84_033182"/>
</dbReference>
<feature type="compositionally biased region" description="Polar residues" evidence="1">
    <location>
        <begin position="150"/>
        <end position="165"/>
    </location>
</feature>